<feature type="compositionally biased region" description="Basic and acidic residues" evidence="1">
    <location>
        <begin position="62"/>
        <end position="72"/>
    </location>
</feature>
<feature type="region of interest" description="Disordered" evidence="1">
    <location>
        <begin position="26"/>
        <end position="100"/>
    </location>
</feature>
<organism evidence="2 3">
    <name type="scientific">Candidatus Mycolicibacterium alkanivorans</name>
    <dbReference type="NCBI Taxonomy" id="2954114"/>
    <lineage>
        <taxon>Bacteria</taxon>
        <taxon>Bacillati</taxon>
        <taxon>Actinomycetota</taxon>
        <taxon>Actinomycetes</taxon>
        <taxon>Mycobacteriales</taxon>
        <taxon>Mycobacteriaceae</taxon>
        <taxon>Mycolicibacterium</taxon>
    </lineage>
</organism>
<protein>
    <recommendedName>
        <fullName evidence="4">Secreted protein</fullName>
    </recommendedName>
</protein>
<proteinExistence type="predicted"/>
<keyword evidence="3" id="KW-1185">Reference proteome</keyword>
<gene>
    <name evidence="2" type="ORF">K9U37_05400</name>
</gene>
<evidence type="ECO:0000256" key="1">
    <source>
        <dbReference type="SAM" id="MobiDB-lite"/>
    </source>
</evidence>
<comment type="caution">
    <text evidence="2">The sequence shown here is derived from an EMBL/GenBank/DDBJ whole genome shotgun (WGS) entry which is preliminary data.</text>
</comment>
<accession>A0ABS9YT61</accession>
<evidence type="ECO:0000313" key="3">
    <source>
        <dbReference type="Proteomes" id="UP001139068"/>
    </source>
</evidence>
<sequence length="100" mass="11282">MTWLLAVCVPGLMMLTTFGLQRLESGLHTDRTAADEAVAEDLRRAEEARKQAPPRPGSDQPRAVEIHRRLDVDEPGLPTRSYAHARPNPQFHRTRYANPV</sequence>
<dbReference type="RefSeq" id="WP_243070830.1">
    <property type="nucleotide sequence ID" value="NZ_JAIVFL010000001.1"/>
</dbReference>
<dbReference type="EMBL" id="JAIVFL010000001">
    <property type="protein sequence ID" value="MCI4674390.1"/>
    <property type="molecule type" value="Genomic_DNA"/>
</dbReference>
<name>A0ABS9YT61_9MYCO</name>
<dbReference type="Proteomes" id="UP001139068">
    <property type="component" value="Unassembled WGS sequence"/>
</dbReference>
<feature type="compositionally biased region" description="Basic and acidic residues" evidence="1">
    <location>
        <begin position="26"/>
        <end position="50"/>
    </location>
</feature>
<evidence type="ECO:0000313" key="2">
    <source>
        <dbReference type="EMBL" id="MCI4674390.1"/>
    </source>
</evidence>
<reference evidence="2" key="1">
    <citation type="journal article" date="2022" name="ISME J.">
        <title>Identification of active gaseous-alkane degraders at natural gas seeps.</title>
        <authorList>
            <person name="Farhan Ul Haque M."/>
            <person name="Hernandez M."/>
            <person name="Crombie A.T."/>
            <person name="Murrell J.C."/>
        </authorList>
    </citation>
    <scope>NUCLEOTIDE SEQUENCE</scope>
    <source>
        <strain evidence="2">ANDR5</strain>
    </source>
</reference>
<evidence type="ECO:0008006" key="4">
    <source>
        <dbReference type="Google" id="ProtNLM"/>
    </source>
</evidence>